<accession>D6Y218</accession>
<dbReference type="Gene3D" id="3.10.580.10">
    <property type="entry name" value="CBS-domain"/>
    <property type="match status" value="1"/>
</dbReference>
<name>D6Y218_THEBD</name>
<dbReference type="HOGENOM" id="CLU_116232_0_0_11"/>
<evidence type="ECO:0000259" key="2">
    <source>
        <dbReference type="PROSITE" id="PS51371"/>
    </source>
</evidence>
<sequence>MRARDLMVPSPAVSLDSPVIDAANLMIESKLPGLIVLDERGTPYSILSGTQVLRLAIPQYCQEDPALARVIDEAHADRFAEALSRRTVRQVLPDRPSELPIADPDATLLELAALMARTRCPLVAIVEKGRLLGAVALHPLMNRLFSA</sequence>
<dbReference type="EMBL" id="CP001874">
    <property type="protein sequence ID" value="ADG86753.1"/>
    <property type="molecule type" value="Genomic_DNA"/>
</dbReference>
<protein>
    <submittedName>
        <fullName evidence="3">CBS domain containing protein</fullName>
    </submittedName>
</protein>
<dbReference type="InterPro" id="IPR000644">
    <property type="entry name" value="CBS_dom"/>
</dbReference>
<gene>
    <name evidence="3" type="ordered locus">Tbis_0016</name>
</gene>
<evidence type="ECO:0000313" key="4">
    <source>
        <dbReference type="Proteomes" id="UP000006640"/>
    </source>
</evidence>
<keyword evidence="1" id="KW-0129">CBS domain</keyword>
<proteinExistence type="predicted"/>
<keyword evidence="4" id="KW-1185">Reference proteome</keyword>
<dbReference type="Proteomes" id="UP000006640">
    <property type="component" value="Chromosome"/>
</dbReference>
<organism evidence="3 4">
    <name type="scientific">Thermobispora bispora (strain ATCC 19993 / DSM 43833 / CBS 139.67 / JCM 10125 / KCTC 9307 / NBRC 14880 / R51)</name>
    <dbReference type="NCBI Taxonomy" id="469371"/>
    <lineage>
        <taxon>Bacteria</taxon>
        <taxon>Bacillati</taxon>
        <taxon>Actinomycetota</taxon>
        <taxon>Actinomycetes</taxon>
        <taxon>Streptosporangiales</taxon>
        <taxon>Streptosporangiaceae</taxon>
        <taxon>Thermobispora</taxon>
    </lineage>
</organism>
<dbReference type="STRING" id="469371.Tbis_0016"/>
<dbReference type="CDD" id="cd17788">
    <property type="entry name" value="CBS_pair_bac"/>
    <property type="match status" value="1"/>
</dbReference>
<evidence type="ECO:0000313" key="3">
    <source>
        <dbReference type="EMBL" id="ADG86753.1"/>
    </source>
</evidence>
<dbReference type="PROSITE" id="PS51371">
    <property type="entry name" value="CBS"/>
    <property type="match status" value="1"/>
</dbReference>
<dbReference type="Pfam" id="PF00571">
    <property type="entry name" value="CBS"/>
    <property type="match status" value="2"/>
</dbReference>
<dbReference type="OrthoDB" id="3535009at2"/>
<dbReference type="AlphaFoldDB" id="D6Y218"/>
<dbReference type="InterPro" id="IPR046342">
    <property type="entry name" value="CBS_dom_sf"/>
</dbReference>
<dbReference type="eggNOG" id="COG0517">
    <property type="taxonomic scope" value="Bacteria"/>
</dbReference>
<dbReference type="RefSeq" id="WP_013130286.1">
    <property type="nucleotide sequence ID" value="NC_014165.1"/>
</dbReference>
<reference evidence="3 4" key="1">
    <citation type="submission" date="2010-01" db="EMBL/GenBank/DDBJ databases">
        <title>The complete genome of Thermobispora bispora DSM 43833.</title>
        <authorList>
            <consortium name="US DOE Joint Genome Institute (JGI-PGF)"/>
            <person name="Lucas S."/>
            <person name="Copeland A."/>
            <person name="Lapidus A."/>
            <person name="Glavina del Rio T."/>
            <person name="Dalin E."/>
            <person name="Tice H."/>
            <person name="Bruce D."/>
            <person name="Goodwin L."/>
            <person name="Pitluck S."/>
            <person name="Kyrpides N."/>
            <person name="Mavromatis K."/>
            <person name="Ivanova N."/>
            <person name="Mikhailova N."/>
            <person name="Chertkov O."/>
            <person name="Brettin T."/>
            <person name="Detter J.C."/>
            <person name="Han C."/>
            <person name="Larimer F."/>
            <person name="Land M."/>
            <person name="Hauser L."/>
            <person name="Markowitz V."/>
            <person name="Cheng J.-F."/>
            <person name="Hugenholtz P."/>
            <person name="Woyke T."/>
            <person name="Wu D."/>
            <person name="Jando M."/>
            <person name="Schneider S."/>
            <person name="Klenk H.-P."/>
            <person name="Eisen J.A."/>
        </authorList>
    </citation>
    <scope>NUCLEOTIDE SEQUENCE [LARGE SCALE GENOMIC DNA]</scope>
    <source>
        <strain evidence="4">ATCC 19993 / DSM 43833 / CBS 139.67 / JCM 10125 / KCTC 9307 / NBRC 14880 / R51</strain>
    </source>
</reference>
<dbReference type="KEGG" id="tbi:Tbis_0016"/>
<dbReference type="SMART" id="SM00116">
    <property type="entry name" value="CBS"/>
    <property type="match status" value="2"/>
</dbReference>
<feature type="domain" description="CBS" evidence="2">
    <location>
        <begin position="1"/>
        <end position="67"/>
    </location>
</feature>
<evidence type="ECO:0000256" key="1">
    <source>
        <dbReference type="PROSITE-ProRule" id="PRU00703"/>
    </source>
</evidence>
<dbReference type="SUPFAM" id="SSF54631">
    <property type="entry name" value="CBS-domain pair"/>
    <property type="match status" value="1"/>
</dbReference>